<comment type="subcellular location">
    <subcellularLocation>
        <location evidence="1">Cell membrane</location>
        <topology evidence="1">Multi-pass membrane protein</topology>
    </subcellularLocation>
</comment>
<evidence type="ECO:0000256" key="3">
    <source>
        <dbReference type="ARBA" id="ARBA00022475"/>
    </source>
</evidence>
<evidence type="ECO:0000256" key="4">
    <source>
        <dbReference type="ARBA" id="ARBA00022692"/>
    </source>
</evidence>
<keyword evidence="6 8" id="KW-1133">Transmembrane helix</keyword>
<feature type="transmembrane region" description="Helical" evidence="8">
    <location>
        <begin position="142"/>
        <end position="170"/>
    </location>
</feature>
<sequence length="449" mass="49977">MTLTTGFFTILIFLFTIGLIIWRPRGLNEAVPAAIGAVTLILIGSVSFHDLIEISSKVTEAAITIIATMVMAIALESFGFFHWAATRLLYIAKGSGKKLYWLTNLLCFFMTIVFNNDGSILITTPILLLLLRQLSLKKHQMLPYLISGAIIATASSAPIGVSNIVNLISLKIIGMSLYQQTAMMFVPSVLGLIFLAGLLYLVFSKEIPDRLPPVTEHILGIGRYHPLKPKPNQDLIKKQTRIMVYVILFILCMRILLFLASFIGIPIAYVAITGSIGILAWRYFYLKLSAVDIIKKAPWHIFVFAYSMYVIVYGLHNIGLTKILVKGIEPILSSSLLSANLTMGILLTILSNIFNNHPALMIGTISLSEMQLDPITMKAIYLSTIIGSDIGSLLLPVGTLATLLWLNSLRQQKFKIKWLDYIRVSVVVIPPTIIFTLICLYVWIRLIFI</sequence>
<dbReference type="AlphaFoldDB" id="A0A2N3LK04"/>
<dbReference type="EMBL" id="PIQO01000007">
    <property type="protein sequence ID" value="PKR84960.1"/>
    <property type="molecule type" value="Genomic_DNA"/>
</dbReference>
<name>A0A2N3LK04_9BACI</name>
<feature type="transmembrane region" description="Helical" evidence="8">
    <location>
        <begin position="30"/>
        <end position="49"/>
    </location>
</feature>
<feature type="transmembrane region" description="Helical" evidence="8">
    <location>
        <begin position="105"/>
        <end position="130"/>
    </location>
</feature>
<dbReference type="RefSeq" id="WP_101354326.1">
    <property type="nucleotide sequence ID" value="NZ_PIQO01000007.1"/>
</dbReference>
<evidence type="ECO:0000313" key="10">
    <source>
        <dbReference type="Proteomes" id="UP000233440"/>
    </source>
</evidence>
<dbReference type="Proteomes" id="UP000233440">
    <property type="component" value="Unassembled WGS sequence"/>
</dbReference>
<dbReference type="PANTHER" id="PTHR43302">
    <property type="entry name" value="TRANSPORTER ARSB-RELATED"/>
    <property type="match status" value="1"/>
</dbReference>
<evidence type="ECO:0000256" key="2">
    <source>
        <dbReference type="ARBA" id="ARBA00006433"/>
    </source>
</evidence>
<feature type="transmembrane region" description="Helical" evidence="8">
    <location>
        <begin position="418"/>
        <end position="444"/>
    </location>
</feature>
<evidence type="ECO:0000256" key="1">
    <source>
        <dbReference type="ARBA" id="ARBA00004651"/>
    </source>
</evidence>
<feature type="transmembrane region" description="Helical" evidence="8">
    <location>
        <begin position="267"/>
        <end position="285"/>
    </location>
</feature>
<dbReference type="InterPro" id="IPR000802">
    <property type="entry name" value="Arsenical_pump_ArsB"/>
</dbReference>
<dbReference type="Pfam" id="PF02040">
    <property type="entry name" value="ArsB"/>
    <property type="match status" value="1"/>
</dbReference>
<dbReference type="CDD" id="cd01118">
    <property type="entry name" value="ArsB_permease"/>
    <property type="match status" value="1"/>
</dbReference>
<dbReference type="GO" id="GO:0005886">
    <property type="term" value="C:plasma membrane"/>
    <property type="evidence" value="ECO:0007669"/>
    <property type="project" value="UniProtKB-SubCell"/>
</dbReference>
<evidence type="ECO:0000256" key="6">
    <source>
        <dbReference type="ARBA" id="ARBA00022989"/>
    </source>
</evidence>
<evidence type="ECO:0000256" key="8">
    <source>
        <dbReference type="SAM" id="Phobius"/>
    </source>
</evidence>
<dbReference type="GO" id="GO:0046685">
    <property type="term" value="P:response to arsenic-containing substance"/>
    <property type="evidence" value="ECO:0007669"/>
    <property type="project" value="UniProtKB-KW"/>
</dbReference>
<dbReference type="PANTHER" id="PTHR43302:SF6">
    <property type="entry name" value="ARSENICAL PUMP MEMBRANE PROTEIN-RELATED"/>
    <property type="match status" value="1"/>
</dbReference>
<evidence type="ECO:0000313" key="9">
    <source>
        <dbReference type="EMBL" id="PKR84960.1"/>
    </source>
</evidence>
<proteinExistence type="inferred from homology"/>
<reference evidence="9 10" key="1">
    <citation type="submission" date="2017-11" db="EMBL/GenBank/DDBJ databases">
        <title>Bacillus camelliae sp. nov., isolated from pu'er tea.</title>
        <authorList>
            <person name="Niu L."/>
        </authorList>
    </citation>
    <scope>NUCLEOTIDE SEQUENCE [LARGE SCALE GENOMIC DNA]</scope>
    <source>
        <strain evidence="9 10">7578-1</strain>
    </source>
</reference>
<keyword evidence="7 8" id="KW-0472">Membrane</keyword>
<feature type="transmembrane region" description="Helical" evidence="8">
    <location>
        <begin position="336"/>
        <end position="354"/>
    </location>
</feature>
<feature type="transmembrane region" description="Helical" evidence="8">
    <location>
        <begin position="61"/>
        <end position="84"/>
    </location>
</feature>
<feature type="transmembrane region" description="Helical" evidence="8">
    <location>
        <begin position="242"/>
        <end position="260"/>
    </location>
</feature>
<gene>
    <name evidence="9" type="ORF">CWO92_11390</name>
</gene>
<protein>
    <submittedName>
        <fullName evidence="9">Arsenic transporter</fullName>
    </submittedName>
</protein>
<feature type="transmembrane region" description="Helical" evidence="8">
    <location>
        <begin position="297"/>
        <end position="315"/>
    </location>
</feature>
<keyword evidence="10" id="KW-1185">Reference proteome</keyword>
<feature type="transmembrane region" description="Helical" evidence="8">
    <location>
        <begin position="182"/>
        <end position="203"/>
    </location>
</feature>
<dbReference type="OrthoDB" id="9774335at2"/>
<keyword evidence="5" id="KW-0059">Arsenical resistance</keyword>
<keyword evidence="4 8" id="KW-0812">Transmembrane</keyword>
<feature type="transmembrane region" description="Helical" evidence="8">
    <location>
        <begin position="6"/>
        <end position="23"/>
    </location>
</feature>
<comment type="similarity">
    <text evidence="2">Belongs to the ArsB family.</text>
</comment>
<evidence type="ECO:0000256" key="5">
    <source>
        <dbReference type="ARBA" id="ARBA00022849"/>
    </source>
</evidence>
<evidence type="ECO:0000256" key="7">
    <source>
        <dbReference type="ARBA" id="ARBA00023136"/>
    </source>
</evidence>
<dbReference type="GO" id="GO:0015105">
    <property type="term" value="F:arsenite transmembrane transporter activity"/>
    <property type="evidence" value="ECO:0007669"/>
    <property type="project" value="InterPro"/>
</dbReference>
<dbReference type="PRINTS" id="PR00758">
    <property type="entry name" value="ARSENICPUMP"/>
</dbReference>
<comment type="caution">
    <text evidence="9">The sequence shown here is derived from an EMBL/GenBank/DDBJ whole genome shotgun (WGS) entry which is preliminary data.</text>
</comment>
<organism evidence="9 10">
    <name type="scientific">Heyndrickxia camelliae</name>
    <dbReference type="NCBI Taxonomy" id="1707093"/>
    <lineage>
        <taxon>Bacteria</taxon>
        <taxon>Bacillati</taxon>
        <taxon>Bacillota</taxon>
        <taxon>Bacilli</taxon>
        <taxon>Bacillales</taxon>
        <taxon>Bacillaceae</taxon>
        <taxon>Heyndrickxia</taxon>
    </lineage>
</organism>
<feature type="transmembrane region" description="Helical" evidence="8">
    <location>
        <begin position="379"/>
        <end position="406"/>
    </location>
</feature>
<keyword evidence="3" id="KW-1003">Cell membrane</keyword>
<accession>A0A2N3LK04</accession>